<dbReference type="Proteomes" id="UP000018735">
    <property type="component" value="Chromosome"/>
</dbReference>
<accession>A0A0F6CKJ3</accession>
<sequence length="206" mass="22635">MPKKASSTTSSKKTTTKRSTKTTSEELSGVIPLANEAKVDMKITTKKTRTRKVKTDPDLNSSTLKQILGGIDDDLGFGLSNFAIAGGNADDLKSVAAEIKSSKKAKTKSPKLGTSLWKLGIAANVAGDSISSAIEDFYNIYKQNTTKPPLGYAEAVDNSIFGQYRNRDGGFKYLNNWTNIYKNYNEPDTKIPTLELHNKYLKLFDH</sequence>
<proteinExistence type="predicted"/>
<dbReference type="KEGG" id="mgz:GCW_01860"/>
<organism evidence="2 3">
    <name type="scientific">Mycoplasmoides gallisepticum S6</name>
    <dbReference type="NCBI Taxonomy" id="1006581"/>
    <lineage>
        <taxon>Bacteria</taxon>
        <taxon>Bacillati</taxon>
        <taxon>Mycoplasmatota</taxon>
        <taxon>Mycoplasmoidales</taxon>
        <taxon>Mycoplasmoidaceae</taxon>
        <taxon>Mycoplasmoides</taxon>
    </lineage>
</organism>
<reference evidence="2 3" key="1">
    <citation type="journal article" date="2011" name="PLoS ONE">
        <title>Core proteome of the minimal cell: comparative proteomics of three mollicute species.</title>
        <authorList>
            <person name="Fisunov G.Y."/>
            <person name="Alexeev D.G."/>
            <person name="Bazaleev N.A."/>
            <person name="Ladygina V.G."/>
            <person name="Galyamina M.A."/>
            <person name="Kondratov I.G."/>
            <person name="Zhukova N.A."/>
            <person name="Serebryakova M.V."/>
            <person name="Demina I.A."/>
            <person name="Govorun V.M."/>
        </authorList>
    </citation>
    <scope>NUCLEOTIDE SEQUENCE [LARGE SCALE GENOMIC DNA]</scope>
    <source>
        <strain evidence="2 3">S6</strain>
    </source>
</reference>
<feature type="region of interest" description="Disordered" evidence="1">
    <location>
        <begin position="1"/>
        <end position="29"/>
    </location>
</feature>
<dbReference type="RefSeq" id="WP_011884230.1">
    <property type="nucleotide sequence ID" value="NC_023030.2"/>
</dbReference>
<feature type="compositionally biased region" description="Low complexity" evidence="1">
    <location>
        <begin position="1"/>
        <end position="13"/>
    </location>
</feature>
<evidence type="ECO:0000313" key="3">
    <source>
        <dbReference type="Proteomes" id="UP000018735"/>
    </source>
</evidence>
<dbReference type="EMBL" id="CP006916">
    <property type="protein sequence ID" value="AHB99615.1"/>
    <property type="molecule type" value="Genomic_DNA"/>
</dbReference>
<dbReference type="HOGENOM" id="CLU_1330714_0_0_14"/>
<evidence type="ECO:0000313" key="2">
    <source>
        <dbReference type="EMBL" id="AHB99615.1"/>
    </source>
</evidence>
<protein>
    <submittedName>
        <fullName evidence="2">Uncharacterized protein</fullName>
    </submittedName>
</protein>
<gene>
    <name evidence="2" type="ORF">GCW_01860</name>
</gene>
<name>A0A0F6CKJ3_MYCGL</name>
<dbReference type="AlphaFoldDB" id="A0A0F6CKJ3"/>
<evidence type="ECO:0000256" key="1">
    <source>
        <dbReference type="SAM" id="MobiDB-lite"/>
    </source>
</evidence>